<dbReference type="PANTHER" id="PTHR30576">
    <property type="entry name" value="COLANIC BIOSYNTHESIS UDP-GLUCOSE LIPID CARRIER TRANSFERASE"/>
    <property type="match status" value="1"/>
</dbReference>
<dbReference type="Proteomes" id="UP000230796">
    <property type="component" value="Unassembled WGS sequence"/>
</dbReference>
<gene>
    <name evidence="10" type="ORF">COT87_01075</name>
</gene>
<keyword evidence="3" id="KW-1003">Cell membrane</keyword>
<feature type="transmembrane region" description="Helical" evidence="8">
    <location>
        <begin position="27"/>
        <end position="53"/>
    </location>
</feature>
<evidence type="ECO:0000256" key="5">
    <source>
        <dbReference type="ARBA" id="ARBA00022692"/>
    </source>
</evidence>
<comment type="caution">
    <text evidence="10">The sequence shown here is derived from an EMBL/GenBank/DDBJ whole genome shotgun (WGS) entry which is preliminary data.</text>
</comment>
<evidence type="ECO:0000256" key="4">
    <source>
        <dbReference type="ARBA" id="ARBA00022679"/>
    </source>
</evidence>
<keyword evidence="4" id="KW-0808">Transferase</keyword>
<evidence type="ECO:0000256" key="7">
    <source>
        <dbReference type="ARBA" id="ARBA00023136"/>
    </source>
</evidence>
<feature type="domain" description="Bacterial sugar transferase" evidence="9">
    <location>
        <begin position="25"/>
        <end position="223"/>
    </location>
</feature>
<dbReference type="GO" id="GO:0016780">
    <property type="term" value="F:phosphotransferase activity, for other substituted phosphate groups"/>
    <property type="evidence" value="ECO:0007669"/>
    <property type="project" value="TreeGrafter"/>
</dbReference>
<keyword evidence="6 8" id="KW-1133">Transmembrane helix</keyword>
<dbReference type="InterPro" id="IPR003362">
    <property type="entry name" value="Bact_transf"/>
</dbReference>
<reference evidence="11" key="1">
    <citation type="submission" date="2017-09" db="EMBL/GenBank/DDBJ databases">
        <title>Depth-based differentiation of microbial function through sediment-hosted aquifers and enrichment of novel symbionts in the deep terrestrial subsurface.</title>
        <authorList>
            <person name="Probst A.J."/>
            <person name="Ladd B."/>
            <person name="Jarett J.K."/>
            <person name="Geller-Mcgrath D.E."/>
            <person name="Sieber C.M.K."/>
            <person name="Emerson J.B."/>
            <person name="Anantharaman K."/>
            <person name="Thomas B.C."/>
            <person name="Malmstrom R."/>
            <person name="Stieglmeier M."/>
            <person name="Klingl A."/>
            <person name="Woyke T."/>
            <person name="Ryan C.M."/>
            <person name="Banfield J.F."/>
        </authorList>
    </citation>
    <scope>NUCLEOTIDE SEQUENCE [LARGE SCALE GENOMIC DNA]</scope>
</reference>
<evidence type="ECO:0000259" key="9">
    <source>
        <dbReference type="Pfam" id="PF02397"/>
    </source>
</evidence>
<sequence>MRPKLKIYTMQLKLNSNMHYQNTTKRILDICVASLLAIIFLPIWFTVPILIALSSPGPIVYKHRRIGKDGKSFDMYKFRSMVINADNILHNGDKKLLKKFKKMDWKLEAKDDPRITSLGRILRALTIDEFPQLYNVLRGDMSMVGPRAYLEQELSEQVKKYPSTAKLLKIVLSAKPGLTGLWQVSGRNEVTFDKRVGLDAQYINTRSLWNDLKILWKTPQAMVSKW</sequence>
<evidence type="ECO:0000256" key="6">
    <source>
        <dbReference type="ARBA" id="ARBA00022989"/>
    </source>
</evidence>
<dbReference type="GO" id="GO:0005886">
    <property type="term" value="C:plasma membrane"/>
    <property type="evidence" value="ECO:0007669"/>
    <property type="project" value="UniProtKB-SubCell"/>
</dbReference>
<evidence type="ECO:0000256" key="2">
    <source>
        <dbReference type="ARBA" id="ARBA00006464"/>
    </source>
</evidence>
<evidence type="ECO:0000313" key="10">
    <source>
        <dbReference type="EMBL" id="PIR99133.1"/>
    </source>
</evidence>
<evidence type="ECO:0000313" key="11">
    <source>
        <dbReference type="Proteomes" id="UP000230796"/>
    </source>
</evidence>
<comment type="subcellular location">
    <subcellularLocation>
        <location evidence="1">Cell membrane</location>
    </subcellularLocation>
</comment>
<accession>A0A2H0VJ74</accession>
<dbReference type="EMBL" id="PFAF01000019">
    <property type="protein sequence ID" value="PIR99133.1"/>
    <property type="molecule type" value="Genomic_DNA"/>
</dbReference>
<keyword evidence="5 8" id="KW-0812">Transmembrane</keyword>
<evidence type="ECO:0000256" key="3">
    <source>
        <dbReference type="ARBA" id="ARBA00022475"/>
    </source>
</evidence>
<proteinExistence type="inferred from homology"/>
<evidence type="ECO:0000256" key="8">
    <source>
        <dbReference type="SAM" id="Phobius"/>
    </source>
</evidence>
<evidence type="ECO:0000256" key="1">
    <source>
        <dbReference type="ARBA" id="ARBA00004236"/>
    </source>
</evidence>
<dbReference type="Pfam" id="PF02397">
    <property type="entry name" value="Bac_transf"/>
    <property type="match status" value="1"/>
</dbReference>
<keyword evidence="7 8" id="KW-0472">Membrane</keyword>
<protein>
    <recommendedName>
        <fullName evidence="9">Bacterial sugar transferase domain-containing protein</fullName>
    </recommendedName>
</protein>
<organism evidence="10 11">
    <name type="scientific">Candidatus Collierbacteria bacterium CG10_big_fil_rev_8_21_14_0_10_44_9</name>
    <dbReference type="NCBI Taxonomy" id="1974535"/>
    <lineage>
        <taxon>Bacteria</taxon>
        <taxon>Candidatus Collieribacteriota</taxon>
    </lineage>
</organism>
<dbReference type="PANTHER" id="PTHR30576:SF4">
    <property type="entry name" value="UNDECAPRENYL-PHOSPHATE GALACTOSE PHOSPHOTRANSFERASE"/>
    <property type="match status" value="1"/>
</dbReference>
<dbReference type="AlphaFoldDB" id="A0A2H0VJ74"/>
<comment type="similarity">
    <text evidence="2">Belongs to the bacterial sugar transferase family.</text>
</comment>
<name>A0A2H0VJ74_9BACT</name>